<dbReference type="KEGG" id="psd:DSC_04440"/>
<dbReference type="RefSeq" id="WP_014159718.1">
    <property type="nucleotide sequence ID" value="NC_016147.2"/>
</dbReference>
<sequence length="68" mass="7609">MTTIPDAPSGSGEALLLRKFVRVLAIREDGLITFELSIGWPELFVELMLPAQAFAEFCAREQVQRLDT</sequence>
<accession>G7UPC1</accession>
<organism evidence="1 2">
    <name type="scientific">Pseudoxanthomonas spadix (strain BD-a59)</name>
    <dbReference type="NCBI Taxonomy" id="1045855"/>
    <lineage>
        <taxon>Bacteria</taxon>
        <taxon>Pseudomonadati</taxon>
        <taxon>Pseudomonadota</taxon>
        <taxon>Gammaproteobacteria</taxon>
        <taxon>Lysobacterales</taxon>
        <taxon>Lysobacteraceae</taxon>
        <taxon>Pseudoxanthomonas</taxon>
    </lineage>
</organism>
<gene>
    <name evidence="1" type="ordered locus">DSC_04440</name>
</gene>
<dbReference type="EMBL" id="CP003093">
    <property type="protein sequence ID" value="AER55541.1"/>
    <property type="molecule type" value="Genomic_DNA"/>
</dbReference>
<evidence type="ECO:0000313" key="1">
    <source>
        <dbReference type="EMBL" id="AER55541.1"/>
    </source>
</evidence>
<dbReference type="AlphaFoldDB" id="G7UPC1"/>
<keyword evidence="2" id="KW-1185">Reference proteome</keyword>
<dbReference type="Pfam" id="PF06099">
    <property type="entry name" value="Phenol_hyd_sub"/>
    <property type="match status" value="1"/>
</dbReference>
<dbReference type="STRING" id="1045855.DSC_04440"/>
<dbReference type="OrthoDB" id="8564678at2"/>
<evidence type="ECO:0000313" key="2">
    <source>
        <dbReference type="Proteomes" id="UP000005870"/>
    </source>
</evidence>
<reference evidence="1 2" key="1">
    <citation type="journal article" date="2012" name="J. Bacteriol.">
        <title>Complete Genome Sequence of the BTEX-Degrading Bacterium Pseudoxanthomonas spadix BD-a59.</title>
        <authorList>
            <person name="Lee S.H."/>
            <person name="Jin H.M."/>
            <person name="Lee H.J."/>
            <person name="Kim J.M."/>
            <person name="Jeon C.O."/>
        </authorList>
    </citation>
    <scope>NUCLEOTIDE SEQUENCE [LARGE SCALE GENOMIC DNA]</scope>
    <source>
        <strain evidence="1 2">BD-a59</strain>
    </source>
</reference>
<proteinExistence type="predicted"/>
<dbReference type="Proteomes" id="UP000005870">
    <property type="component" value="Chromosome"/>
</dbReference>
<dbReference type="HOGENOM" id="CLU_202297_0_0_6"/>
<dbReference type="InterPro" id="IPR010353">
    <property type="entry name" value="DmpK"/>
</dbReference>
<name>G7UPC1_PSEUP</name>
<protein>
    <submittedName>
        <fullName evidence="1">Phenol hydroxylase subunit</fullName>
    </submittedName>
</protein>